<feature type="binding site" evidence="4">
    <location>
        <position position="95"/>
    </location>
    <ligand>
        <name>a divalent metal cation</name>
        <dbReference type="ChEBI" id="CHEBI:60240"/>
        <label>1</label>
    </ligand>
</feature>
<dbReference type="GO" id="GO:0046872">
    <property type="term" value="F:metal ion binding"/>
    <property type="evidence" value="ECO:0007669"/>
    <property type="project" value="UniProtKB-KW"/>
</dbReference>
<feature type="binding site" evidence="4">
    <location>
        <position position="154"/>
    </location>
    <ligand>
        <name>a divalent metal cation</name>
        <dbReference type="ChEBI" id="CHEBI:60240"/>
        <label>2</label>
    </ligand>
</feature>
<accession>A0A7Z2YF41</accession>
<reference evidence="5 6" key="1">
    <citation type="submission" date="2020-01" db="EMBL/GenBank/DDBJ databases">
        <title>Whole genome and functional gene identification of agarase of Vibrio HN897.</title>
        <authorList>
            <person name="Liu Y."/>
            <person name="Zhao Z."/>
        </authorList>
    </citation>
    <scope>NUCLEOTIDE SEQUENCE [LARGE SCALE GENOMIC DNA]</scope>
    <source>
        <strain evidence="5 6">HN897</strain>
    </source>
</reference>
<dbReference type="InterPro" id="IPR032466">
    <property type="entry name" value="Metal_Hydrolase"/>
</dbReference>
<evidence type="ECO:0000256" key="3">
    <source>
        <dbReference type="ARBA" id="ARBA00022801"/>
    </source>
</evidence>
<sequence>MALFDSHCHFDFDVFAGDFDAHLTQARQAGVKRMLIPAIGKSNWSRLESLSRRYNEIDWALGCHPYFLSECSIEQVDHIVTHFHTTHTKPIAIGECGLDKMVEVDFALQRQVLQSHLTAANELQLPVVLHSRKAHNDLLHILKQQPAQFGGILHGFSGSFQQAMQFVEKGLLIGVGGIITYPRANKTRNAISELPLECIALETDAPDMPINHFQGQPNHPKRLPVILSTLSELKQIEKQTIAQKIWQNTTSLF</sequence>
<dbReference type="InterPro" id="IPR001130">
    <property type="entry name" value="TatD-like"/>
</dbReference>
<evidence type="ECO:0000313" key="5">
    <source>
        <dbReference type="EMBL" id="QIA64745.1"/>
    </source>
</evidence>
<evidence type="ECO:0000256" key="4">
    <source>
        <dbReference type="PIRSR" id="PIRSR005902-1"/>
    </source>
</evidence>
<keyword evidence="2 4" id="KW-0479">Metal-binding</keyword>
<dbReference type="PANTHER" id="PTHR46124:SF3">
    <property type="entry name" value="HYDROLASE"/>
    <property type="match status" value="1"/>
</dbReference>
<dbReference type="FunFam" id="3.20.20.140:FF:000005">
    <property type="entry name" value="TatD family hydrolase"/>
    <property type="match status" value="1"/>
</dbReference>
<dbReference type="KEGG" id="vas:GT360_11640"/>
<comment type="similarity">
    <text evidence="1">Belongs to the metallo-dependent hydrolases superfamily. TatD-type hydrolase family.</text>
</comment>
<protein>
    <submittedName>
        <fullName evidence="5">TatD family deoxyribonuclease</fullName>
    </submittedName>
</protein>
<feature type="binding site" evidence="4">
    <location>
        <position position="130"/>
    </location>
    <ligand>
        <name>a divalent metal cation</name>
        <dbReference type="ChEBI" id="CHEBI:60240"/>
        <label>2</label>
    </ligand>
</feature>
<dbReference type="EMBL" id="CP047475">
    <property type="protein sequence ID" value="QIA64745.1"/>
    <property type="molecule type" value="Genomic_DNA"/>
</dbReference>
<dbReference type="AlphaFoldDB" id="A0A7Z2YF41"/>
<dbReference type="Pfam" id="PF01026">
    <property type="entry name" value="TatD_DNase"/>
    <property type="match status" value="1"/>
</dbReference>
<dbReference type="GO" id="GO:0005829">
    <property type="term" value="C:cytosol"/>
    <property type="evidence" value="ECO:0007669"/>
    <property type="project" value="TreeGrafter"/>
</dbReference>
<feature type="binding site" evidence="4">
    <location>
        <position position="204"/>
    </location>
    <ligand>
        <name>a divalent metal cation</name>
        <dbReference type="ChEBI" id="CHEBI:60240"/>
        <label>1</label>
    </ligand>
</feature>
<dbReference type="SUPFAM" id="SSF51556">
    <property type="entry name" value="Metallo-dependent hydrolases"/>
    <property type="match status" value="1"/>
</dbReference>
<dbReference type="InterPro" id="IPR018228">
    <property type="entry name" value="DNase_TatD-rel_CS"/>
</dbReference>
<evidence type="ECO:0000256" key="2">
    <source>
        <dbReference type="ARBA" id="ARBA00022723"/>
    </source>
</evidence>
<dbReference type="CDD" id="cd01310">
    <property type="entry name" value="TatD_DNAse"/>
    <property type="match status" value="1"/>
</dbReference>
<dbReference type="PANTHER" id="PTHR46124">
    <property type="entry name" value="D-AMINOACYL-TRNA DEACYLASE"/>
    <property type="match status" value="1"/>
</dbReference>
<feature type="binding site" evidence="4">
    <location>
        <position position="7"/>
    </location>
    <ligand>
        <name>a divalent metal cation</name>
        <dbReference type="ChEBI" id="CHEBI:60240"/>
        <label>1</label>
    </ligand>
</feature>
<name>A0A7Z2YF41_9VIBR</name>
<evidence type="ECO:0000313" key="6">
    <source>
        <dbReference type="Proteomes" id="UP000464262"/>
    </source>
</evidence>
<evidence type="ECO:0000256" key="1">
    <source>
        <dbReference type="ARBA" id="ARBA00009275"/>
    </source>
</evidence>
<dbReference type="GO" id="GO:0016788">
    <property type="term" value="F:hydrolase activity, acting on ester bonds"/>
    <property type="evidence" value="ECO:0007669"/>
    <property type="project" value="InterPro"/>
</dbReference>
<keyword evidence="6" id="KW-1185">Reference proteome</keyword>
<proteinExistence type="inferred from homology"/>
<dbReference type="PIRSF" id="PIRSF005902">
    <property type="entry name" value="DNase_TatD"/>
    <property type="match status" value="1"/>
</dbReference>
<feature type="binding site" evidence="4">
    <location>
        <position position="9"/>
    </location>
    <ligand>
        <name>a divalent metal cation</name>
        <dbReference type="ChEBI" id="CHEBI:60240"/>
        <label>1</label>
    </ligand>
</feature>
<dbReference type="Gene3D" id="3.20.20.140">
    <property type="entry name" value="Metal-dependent hydrolases"/>
    <property type="match status" value="1"/>
</dbReference>
<dbReference type="PROSITE" id="PS01137">
    <property type="entry name" value="TATD_1"/>
    <property type="match status" value="1"/>
</dbReference>
<keyword evidence="3" id="KW-0378">Hydrolase</keyword>
<gene>
    <name evidence="5" type="ORF">GT360_11640</name>
</gene>
<organism evidence="5 6">
    <name type="scientific">Vibrio astriarenae</name>
    <dbReference type="NCBI Taxonomy" id="1481923"/>
    <lineage>
        <taxon>Bacteria</taxon>
        <taxon>Pseudomonadati</taxon>
        <taxon>Pseudomonadota</taxon>
        <taxon>Gammaproteobacteria</taxon>
        <taxon>Vibrionales</taxon>
        <taxon>Vibrionaceae</taxon>
        <taxon>Vibrio</taxon>
    </lineage>
</organism>
<dbReference type="Proteomes" id="UP000464262">
    <property type="component" value="Chromosome 1"/>
</dbReference>